<reference evidence="2 3" key="1">
    <citation type="submission" date="2017-12" db="EMBL/GenBank/DDBJ databases">
        <title>Phylogenetic diversity of female urinary microbiome.</title>
        <authorList>
            <person name="Thomas-White K."/>
            <person name="Wolfe A.J."/>
        </authorList>
    </citation>
    <scope>NUCLEOTIDE SEQUENCE [LARGE SCALE GENOMIC DNA]</scope>
    <source>
        <strain evidence="2 3">UMB0064</strain>
    </source>
</reference>
<dbReference type="Proteomes" id="UP000242263">
    <property type="component" value="Unassembled WGS sequence"/>
</dbReference>
<dbReference type="AlphaFoldDB" id="A0A2I1M823"/>
<accession>A0A2I1M823</accession>
<comment type="caution">
    <text evidence="2">The sequence shown here is derived from an EMBL/GenBank/DDBJ whole genome shotgun (WGS) entry which is preliminary data.</text>
</comment>
<evidence type="ECO:0000313" key="2">
    <source>
        <dbReference type="EMBL" id="PKZ16281.1"/>
    </source>
</evidence>
<proteinExistence type="predicted"/>
<dbReference type="EMBL" id="PKGU01000001">
    <property type="protein sequence ID" value="PKZ16281.1"/>
    <property type="molecule type" value="Genomic_DNA"/>
</dbReference>
<protein>
    <submittedName>
        <fullName evidence="2">Uncharacterized protein</fullName>
    </submittedName>
</protein>
<keyword evidence="1" id="KW-0472">Membrane</keyword>
<gene>
    <name evidence="2" type="ORF">CYJ32_02340</name>
</gene>
<sequence length="161" mass="18522">MSQIVEKIRKPVLGLAIISCIALLVSLMLLYDNLHAVPQETHISTSRYFTRDELNDLVASHVHTVYAHKNVTKIVRTYNEQTTQFHIQSEIRTQTDLLKTCPQCDVSKLYEAIMKYGKTKIALVVVDAYDVHGTSERNMEYYALVHSSSGYYWKYLFTADN</sequence>
<name>A0A2I1M823_9BIFI</name>
<evidence type="ECO:0000313" key="3">
    <source>
        <dbReference type="Proteomes" id="UP000242263"/>
    </source>
</evidence>
<organism evidence="2 3">
    <name type="scientific">Alloscardovia omnicolens</name>
    <dbReference type="NCBI Taxonomy" id="419015"/>
    <lineage>
        <taxon>Bacteria</taxon>
        <taxon>Bacillati</taxon>
        <taxon>Actinomycetota</taxon>
        <taxon>Actinomycetes</taxon>
        <taxon>Bifidobacteriales</taxon>
        <taxon>Bifidobacteriaceae</taxon>
        <taxon>Alloscardovia</taxon>
    </lineage>
</organism>
<evidence type="ECO:0000256" key="1">
    <source>
        <dbReference type="SAM" id="Phobius"/>
    </source>
</evidence>
<keyword evidence="1" id="KW-1133">Transmembrane helix</keyword>
<keyword evidence="1" id="KW-0812">Transmembrane</keyword>
<dbReference type="RefSeq" id="WP_101541234.1">
    <property type="nucleotide sequence ID" value="NZ_PKGU01000001.1"/>
</dbReference>
<feature type="transmembrane region" description="Helical" evidence="1">
    <location>
        <begin position="12"/>
        <end position="31"/>
    </location>
</feature>